<proteinExistence type="predicted"/>
<dbReference type="Proteomes" id="UP000564604">
    <property type="component" value="Unassembled WGS sequence"/>
</dbReference>
<dbReference type="EMBL" id="JAAQYX010000004">
    <property type="protein sequence ID" value="NNB48535.1"/>
    <property type="molecule type" value="Genomic_DNA"/>
</dbReference>
<gene>
    <name evidence="1" type="ORF">HBN89_04425</name>
</gene>
<reference evidence="1 2" key="1">
    <citation type="journal article" date="2020" name="Front. Microbiol.">
        <title>Genetic Organization of the aprX-lipA2 Operon Affects the Proteolytic Potential of Pseudomonas Species in Milk.</title>
        <authorList>
            <person name="Maier C."/>
            <person name="Huptas C."/>
            <person name="von Neubeck M."/>
            <person name="Scherer S."/>
            <person name="Wenning M."/>
            <person name="Lucking G."/>
        </authorList>
    </citation>
    <scope>NUCLEOTIDE SEQUENCE [LARGE SCALE GENOMIC DNA]</scope>
    <source>
        <strain evidence="1 2">WS 5094</strain>
    </source>
</reference>
<organism evidence="1 2">
    <name type="scientific">Pseudomonas fragi</name>
    <dbReference type="NCBI Taxonomy" id="296"/>
    <lineage>
        <taxon>Bacteria</taxon>
        <taxon>Pseudomonadati</taxon>
        <taxon>Pseudomonadota</taxon>
        <taxon>Gammaproteobacteria</taxon>
        <taxon>Pseudomonadales</taxon>
        <taxon>Pseudomonadaceae</taxon>
        <taxon>Pseudomonas</taxon>
    </lineage>
</organism>
<dbReference type="RefSeq" id="WP_169907451.1">
    <property type="nucleotide sequence ID" value="NZ_JAAQYX010000004.1"/>
</dbReference>
<protein>
    <recommendedName>
        <fullName evidence="3">Competence protein CoiA-like family protein</fullName>
    </recommendedName>
</protein>
<sequence length="364" mass="40514">MMQENKIPFGERDGILFRAFEVENGLRCSCICPGCRQPLNAANNGEKVAPHFRHAQSNNCTTGFREGVRRAAVALIVQHKQFILPAFLDLVRTTTASGRMLEEPVELAPALVTADSVERFVELDGLRGHAILHLSGRQLIVRIKISARMEHERYRQLEALEHSSMEIDLQHLTLEQINDADSFKHAVLQDPSNRSWIRCLRGETLKAIRAQQLQSRASELNATWLQEQAEREAEEQARQLAIANKAAEHNLALKAHRARQAEMAAHQPTQPQDATVNGRSELIAATMLKALRDWDGKAAECKACHLLSPPGSRFCPYCAVDGHSLIETTVSPDLPATIHKRMYCSAKPGMSVKAAPLLVVRPDI</sequence>
<evidence type="ECO:0000313" key="1">
    <source>
        <dbReference type="EMBL" id="NNB48535.1"/>
    </source>
</evidence>
<comment type="caution">
    <text evidence="1">The sequence shown here is derived from an EMBL/GenBank/DDBJ whole genome shotgun (WGS) entry which is preliminary data.</text>
</comment>
<name>A0A9Q5AXU4_PSEFR</name>
<evidence type="ECO:0008006" key="3">
    <source>
        <dbReference type="Google" id="ProtNLM"/>
    </source>
</evidence>
<dbReference type="AlphaFoldDB" id="A0A9Q5AXU4"/>
<accession>A0A9Q5AXU4</accession>
<evidence type="ECO:0000313" key="2">
    <source>
        <dbReference type="Proteomes" id="UP000564604"/>
    </source>
</evidence>